<dbReference type="SMART" id="SM00487">
    <property type="entry name" value="DEXDc"/>
    <property type="match status" value="1"/>
</dbReference>
<feature type="region of interest" description="Disordered" evidence="10">
    <location>
        <begin position="230"/>
        <end position="307"/>
    </location>
</feature>
<evidence type="ECO:0000256" key="10">
    <source>
        <dbReference type="SAM" id="MobiDB-lite"/>
    </source>
</evidence>
<sequence>MAGLVSCPVSGCGFEDTLSQVIHHVSGESDPAHSWPAIGYQHSYEFRSAMRDENAETVATDDSSDSTAELTDLPGVGPTRATALTEAGYEGIDEIVAGSLLTLISSTQLGERTCRCIWAMANEACESEGTLLANLADGLDVPRSEVASAYGDLAPVGVPPEEAAGSLIEWFTPSPLAEALQEGGYSIRYYHMLGEEGFETPTAVIDASVDALTAAQYVGERVAPSLREAVEDWTESDETAGQGQDLATKETGETQTTDPDDGTVEDSEQCDESTSRTDLESPASDSTGHSGDEPPAQEVQPDDTDRVPRARAQELLERSIGPDAEFRPQQWEAIDRLVNDNDRLLLVQRTGWGKSTVYFTATKLRREQGAGPTLIVSPLLSLMYNQVQDAENQLGLSAWTINSNNTDDWDEAKTAVVEGECDVLLISPERLANSQFQEEILLEMDEEFGLLVVDEAHCISDWGHDFRPDYRRIQRILNELPAHLPVAATTATANDRVVDDITTQVPDLDAIRGELVRDSLRIQTIEMDSKAERLAWLAENLGSFDGSGIIYCLTTDEVELVAEWLQKFGHNVEPYYGRLDGDRRRELESQLMTNDVDALVATNALGMGFNKPDLGWVIHFQRPPNLIRYYQEIGRAGRALDEAEAIMLSGESDDEVAEYFIEQAFPEPEAFQAVLDTIEASDAQLHKYELLKHVNVGWGAADTCLNILRVENAIYKGENGYERTTKDWSYDHERIESVTQHRWDELERIQTFAATDACLTRFIDDELDGSLEADCGHCANCVGDFVPSTVEKQELIDVAVDHYKGISTGEISSRYYLPKQDGGRSVIDDDRNMEDGRVLAALDDPGWGARVREQRGSGQYSAELVSAAVELFDEWGPSPAPAWVTSIPLWDDTGQVAALAEEIAATLELPYVEALEQTDTVQPREELANSYQKRWNVEDTMAVTAGVQTGPVLLINDLVDSRWAFTEASFVLRDAGSGPVYPFALAEV</sequence>
<dbReference type="InterPro" id="IPR011545">
    <property type="entry name" value="DEAD/DEAH_box_helicase_dom"/>
</dbReference>
<dbReference type="Proteomes" id="UP001501425">
    <property type="component" value="Unassembled WGS sequence"/>
</dbReference>
<feature type="domain" description="Helicase ATP-binding" evidence="11">
    <location>
        <begin position="335"/>
        <end position="511"/>
    </location>
</feature>
<dbReference type="Pfam" id="PF00270">
    <property type="entry name" value="DEAD"/>
    <property type="match status" value="1"/>
</dbReference>
<evidence type="ECO:0000256" key="6">
    <source>
        <dbReference type="ARBA" id="ARBA00023125"/>
    </source>
</evidence>
<dbReference type="Gene3D" id="1.10.150.20">
    <property type="entry name" value="5' to 3' exonuclease, C-terminal subdomain"/>
    <property type="match status" value="1"/>
</dbReference>
<reference evidence="13" key="2">
    <citation type="submission" date="2023-12" db="EMBL/GenBank/DDBJ databases">
        <authorList>
            <person name="Sun Q."/>
            <person name="Inoue M."/>
        </authorList>
    </citation>
    <scope>NUCLEOTIDE SEQUENCE</scope>
    <source>
        <strain evidence="13">JCM 14265</strain>
    </source>
</reference>
<dbReference type="InterPro" id="IPR027417">
    <property type="entry name" value="P-loop_NTPase"/>
</dbReference>
<dbReference type="NCBIfam" id="TIGR00614">
    <property type="entry name" value="recQ_fam"/>
    <property type="match status" value="1"/>
</dbReference>
<evidence type="ECO:0000259" key="11">
    <source>
        <dbReference type="PROSITE" id="PS51192"/>
    </source>
</evidence>
<evidence type="ECO:0000313" key="14">
    <source>
        <dbReference type="Proteomes" id="UP001501425"/>
    </source>
</evidence>
<dbReference type="SMART" id="SM00490">
    <property type="entry name" value="HELICc"/>
    <property type="match status" value="1"/>
</dbReference>
<protein>
    <recommendedName>
        <fullName evidence="9">DNA 3'-5' helicase</fullName>
        <ecNumber evidence="9">5.6.2.4</ecNumber>
    </recommendedName>
</protein>
<evidence type="ECO:0000256" key="1">
    <source>
        <dbReference type="ARBA" id="ARBA00005446"/>
    </source>
</evidence>
<comment type="caution">
    <text evidence="13">The sequence shown here is derived from an EMBL/GenBank/DDBJ whole genome shotgun (WGS) entry which is preliminary data.</text>
</comment>
<dbReference type="PANTHER" id="PTHR13710:SF105">
    <property type="entry name" value="ATP-DEPENDENT DNA HELICASE Q1"/>
    <property type="match status" value="1"/>
</dbReference>
<dbReference type="SUPFAM" id="SSF47794">
    <property type="entry name" value="Rad51 N-terminal domain-like"/>
    <property type="match status" value="1"/>
</dbReference>
<organism evidence="13 14">
    <name type="scientific">Halorubrum ejinorense</name>
    <dbReference type="NCBI Taxonomy" id="425309"/>
    <lineage>
        <taxon>Archaea</taxon>
        <taxon>Methanobacteriati</taxon>
        <taxon>Methanobacteriota</taxon>
        <taxon>Stenosarchaea group</taxon>
        <taxon>Halobacteria</taxon>
        <taxon>Halobacteriales</taxon>
        <taxon>Haloferacaceae</taxon>
        <taxon>Halorubrum</taxon>
    </lineage>
</organism>
<dbReference type="GO" id="GO:0016787">
    <property type="term" value="F:hydrolase activity"/>
    <property type="evidence" value="ECO:0007669"/>
    <property type="project" value="UniProtKB-KW"/>
</dbReference>
<dbReference type="GO" id="GO:0006281">
    <property type="term" value="P:DNA repair"/>
    <property type="evidence" value="ECO:0007669"/>
    <property type="project" value="TreeGrafter"/>
</dbReference>
<dbReference type="EC" id="5.6.2.4" evidence="9"/>
<name>A0AAV3SSR3_9EURY</name>
<proteinExistence type="inferred from homology"/>
<dbReference type="InterPro" id="IPR010995">
    <property type="entry name" value="DNA_repair_Rad51/TF_NusA_a-hlx"/>
</dbReference>
<evidence type="ECO:0000256" key="4">
    <source>
        <dbReference type="ARBA" id="ARBA00022806"/>
    </source>
</evidence>
<dbReference type="GO" id="GO:0005524">
    <property type="term" value="F:ATP binding"/>
    <property type="evidence" value="ECO:0007669"/>
    <property type="project" value="UniProtKB-KW"/>
</dbReference>
<dbReference type="GO" id="GO:0005737">
    <property type="term" value="C:cytoplasm"/>
    <property type="evidence" value="ECO:0007669"/>
    <property type="project" value="TreeGrafter"/>
</dbReference>
<comment type="similarity">
    <text evidence="1">Belongs to the helicase family. RecQ subfamily.</text>
</comment>
<dbReference type="Pfam" id="PF14520">
    <property type="entry name" value="HHH_5"/>
    <property type="match status" value="1"/>
</dbReference>
<dbReference type="GO" id="GO:0030894">
    <property type="term" value="C:replisome"/>
    <property type="evidence" value="ECO:0007669"/>
    <property type="project" value="TreeGrafter"/>
</dbReference>
<keyword evidence="4" id="KW-0347">Helicase</keyword>
<dbReference type="Gene3D" id="3.40.50.300">
    <property type="entry name" value="P-loop containing nucleotide triphosphate hydrolases"/>
    <property type="match status" value="2"/>
</dbReference>
<evidence type="ECO:0000256" key="7">
    <source>
        <dbReference type="ARBA" id="ARBA00023235"/>
    </source>
</evidence>
<dbReference type="EMBL" id="BAAADQ010000006">
    <property type="protein sequence ID" value="GAA0541503.1"/>
    <property type="molecule type" value="Genomic_DNA"/>
</dbReference>
<dbReference type="GO" id="GO:0043138">
    <property type="term" value="F:3'-5' DNA helicase activity"/>
    <property type="evidence" value="ECO:0007669"/>
    <property type="project" value="UniProtKB-EC"/>
</dbReference>
<evidence type="ECO:0000256" key="5">
    <source>
        <dbReference type="ARBA" id="ARBA00022840"/>
    </source>
</evidence>
<dbReference type="PROSITE" id="PS00690">
    <property type="entry name" value="DEAH_ATP_HELICASE"/>
    <property type="match status" value="1"/>
</dbReference>
<dbReference type="GO" id="GO:0006310">
    <property type="term" value="P:DNA recombination"/>
    <property type="evidence" value="ECO:0007669"/>
    <property type="project" value="InterPro"/>
</dbReference>
<keyword evidence="5" id="KW-0067">ATP-binding</keyword>
<feature type="compositionally biased region" description="Acidic residues" evidence="10">
    <location>
        <begin position="258"/>
        <end position="271"/>
    </location>
</feature>
<accession>A0AAV3SSR3</accession>
<dbReference type="GO" id="GO:0009378">
    <property type="term" value="F:four-way junction helicase activity"/>
    <property type="evidence" value="ECO:0007669"/>
    <property type="project" value="TreeGrafter"/>
</dbReference>
<evidence type="ECO:0000256" key="8">
    <source>
        <dbReference type="ARBA" id="ARBA00034617"/>
    </source>
</evidence>
<dbReference type="InterPro" id="IPR004589">
    <property type="entry name" value="DNA_helicase_ATP-dep_RecQ"/>
</dbReference>
<evidence type="ECO:0000313" key="13">
    <source>
        <dbReference type="EMBL" id="GAA0541503.1"/>
    </source>
</evidence>
<evidence type="ECO:0000256" key="3">
    <source>
        <dbReference type="ARBA" id="ARBA00022801"/>
    </source>
</evidence>
<dbReference type="AlphaFoldDB" id="A0AAV3SSR3"/>
<dbReference type="Pfam" id="PF00271">
    <property type="entry name" value="Helicase_C"/>
    <property type="match status" value="1"/>
</dbReference>
<dbReference type="InterPro" id="IPR001650">
    <property type="entry name" value="Helicase_C-like"/>
</dbReference>
<keyword evidence="6" id="KW-0238">DNA-binding</keyword>
<dbReference type="PANTHER" id="PTHR13710">
    <property type="entry name" value="DNA HELICASE RECQ FAMILY MEMBER"/>
    <property type="match status" value="1"/>
</dbReference>
<dbReference type="InterPro" id="IPR002464">
    <property type="entry name" value="DNA/RNA_helicase_DEAH_CS"/>
</dbReference>
<comment type="catalytic activity">
    <reaction evidence="8">
        <text>Couples ATP hydrolysis with the unwinding of duplex DNA by translocating in the 3'-5' direction.</text>
        <dbReference type="EC" id="5.6.2.4"/>
    </reaction>
</comment>
<keyword evidence="3" id="KW-0378">Hydrolase</keyword>
<dbReference type="PROSITE" id="PS51192">
    <property type="entry name" value="HELICASE_ATP_BIND_1"/>
    <property type="match status" value="1"/>
</dbReference>
<evidence type="ECO:0000256" key="9">
    <source>
        <dbReference type="ARBA" id="ARBA00034808"/>
    </source>
</evidence>
<dbReference type="InterPro" id="IPR014001">
    <property type="entry name" value="Helicase_ATP-bd"/>
</dbReference>
<evidence type="ECO:0000256" key="2">
    <source>
        <dbReference type="ARBA" id="ARBA00022741"/>
    </source>
</evidence>
<reference evidence="13" key="1">
    <citation type="journal article" date="2014" name="Int. J. Syst. Evol. Microbiol.">
        <title>Complete genome sequence of Corynebacterium casei LMG S-19264T (=DSM 44701T), isolated from a smear-ripened cheese.</title>
        <authorList>
            <consortium name="US DOE Joint Genome Institute (JGI-PGF)"/>
            <person name="Walter F."/>
            <person name="Albersmeier A."/>
            <person name="Kalinowski J."/>
            <person name="Ruckert C."/>
        </authorList>
    </citation>
    <scope>NUCLEOTIDE SEQUENCE</scope>
    <source>
        <strain evidence="13">JCM 14265</strain>
    </source>
</reference>
<dbReference type="GO" id="GO:0003677">
    <property type="term" value="F:DNA binding"/>
    <property type="evidence" value="ECO:0007669"/>
    <property type="project" value="UniProtKB-KW"/>
</dbReference>
<dbReference type="SUPFAM" id="SSF52540">
    <property type="entry name" value="P-loop containing nucleoside triphosphate hydrolases"/>
    <property type="match status" value="1"/>
</dbReference>
<keyword evidence="2" id="KW-0547">Nucleotide-binding</keyword>
<gene>
    <name evidence="13" type="ORF">GCM10008994_15730</name>
</gene>
<keyword evidence="7" id="KW-0413">Isomerase</keyword>
<evidence type="ECO:0000259" key="12">
    <source>
        <dbReference type="PROSITE" id="PS51194"/>
    </source>
</evidence>
<feature type="domain" description="Helicase C-terminal" evidence="12">
    <location>
        <begin position="533"/>
        <end position="686"/>
    </location>
</feature>
<dbReference type="PROSITE" id="PS51194">
    <property type="entry name" value="HELICASE_CTER"/>
    <property type="match status" value="1"/>
</dbReference>
<feature type="region of interest" description="Disordered" evidence="10">
    <location>
        <begin position="58"/>
        <end position="79"/>
    </location>
</feature>